<protein>
    <submittedName>
        <fullName evidence="2">Transposase</fullName>
    </submittedName>
</protein>
<dbReference type="EMBL" id="PRKQ01000002">
    <property type="protein sequence ID" value="PPB11068.1"/>
    <property type="molecule type" value="Genomic_DNA"/>
</dbReference>
<accession>A0AAP8U6S7</accession>
<dbReference type="Proteomes" id="UP000239759">
    <property type="component" value="Unassembled WGS sequence"/>
</dbReference>
<feature type="region of interest" description="Disordered" evidence="1">
    <location>
        <begin position="58"/>
        <end position="79"/>
    </location>
</feature>
<dbReference type="RefSeq" id="WP_104030660.1">
    <property type="nucleotide sequence ID" value="NZ_PRKQ01000002.1"/>
</dbReference>
<dbReference type="GO" id="GO:0006313">
    <property type="term" value="P:DNA transposition"/>
    <property type="evidence" value="ECO:0007669"/>
    <property type="project" value="InterPro"/>
</dbReference>
<dbReference type="InterPro" id="IPR009057">
    <property type="entry name" value="Homeodomain-like_sf"/>
</dbReference>
<dbReference type="Pfam" id="PF01527">
    <property type="entry name" value="HTH_Tnp_1"/>
    <property type="match status" value="1"/>
</dbReference>
<evidence type="ECO:0000256" key="1">
    <source>
        <dbReference type="SAM" id="MobiDB-lite"/>
    </source>
</evidence>
<dbReference type="SUPFAM" id="SSF46689">
    <property type="entry name" value="Homeodomain-like"/>
    <property type="match status" value="1"/>
</dbReference>
<sequence>MGEIRKTYSNDFKLKAVRLYLNGEQGYKTLARDLGISDHSNLRRCVDHYRKEDIQGLDEKRVRTKNPLRGRPRTRQKSTEEEIIRLRAENEFLKKWLGLEKR</sequence>
<feature type="compositionally biased region" description="Basic residues" evidence="1">
    <location>
        <begin position="62"/>
        <end position="76"/>
    </location>
</feature>
<dbReference type="AlphaFoldDB" id="A0AAP8U6S7"/>
<name>A0AAP8U6S7_BRELA</name>
<organism evidence="2 3">
    <name type="scientific">Brevibacillus laterosporus</name>
    <name type="common">Bacillus laterosporus</name>
    <dbReference type="NCBI Taxonomy" id="1465"/>
    <lineage>
        <taxon>Bacteria</taxon>
        <taxon>Bacillati</taxon>
        <taxon>Bacillota</taxon>
        <taxon>Bacilli</taxon>
        <taxon>Bacillales</taxon>
        <taxon>Paenibacillaceae</taxon>
        <taxon>Brevibacillus</taxon>
    </lineage>
</organism>
<proteinExistence type="predicted"/>
<dbReference type="GO" id="GO:0003677">
    <property type="term" value="F:DNA binding"/>
    <property type="evidence" value="ECO:0007669"/>
    <property type="project" value="InterPro"/>
</dbReference>
<reference evidence="2 3" key="1">
    <citation type="submission" date="2018-02" db="EMBL/GenBank/DDBJ databases">
        <title>Comparative analysis of genomes of three Brevibacillus laterosporus strains producers of potent antimicrobials isolated from silage.</title>
        <authorList>
            <person name="Kojic M."/>
            <person name="Miljkovic M."/>
            <person name="Studholme D."/>
            <person name="Filipic B."/>
        </authorList>
    </citation>
    <scope>NUCLEOTIDE SEQUENCE [LARGE SCALE GENOMIC DNA]</scope>
    <source>
        <strain evidence="2 3">BGSP11</strain>
    </source>
</reference>
<dbReference type="InterPro" id="IPR002514">
    <property type="entry name" value="Transposase_8"/>
</dbReference>
<gene>
    <name evidence="2" type="ORF">C4A77_02765</name>
</gene>
<dbReference type="GO" id="GO:0004803">
    <property type="term" value="F:transposase activity"/>
    <property type="evidence" value="ECO:0007669"/>
    <property type="project" value="InterPro"/>
</dbReference>
<dbReference type="Gene3D" id="1.10.10.60">
    <property type="entry name" value="Homeodomain-like"/>
    <property type="match status" value="1"/>
</dbReference>
<evidence type="ECO:0000313" key="2">
    <source>
        <dbReference type="EMBL" id="PPB11068.1"/>
    </source>
</evidence>
<comment type="caution">
    <text evidence="2">The sequence shown here is derived from an EMBL/GenBank/DDBJ whole genome shotgun (WGS) entry which is preliminary data.</text>
</comment>
<evidence type="ECO:0000313" key="3">
    <source>
        <dbReference type="Proteomes" id="UP000239759"/>
    </source>
</evidence>